<organism evidence="6 7">
    <name type="scientific">Pseudonocardia bannensis</name>
    <dbReference type="NCBI Taxonomy" id="630973"/>
    <lineage>
        <taxon>Bacteria</taxon>
        <taxon>Bacillati</taxon>
        <taxon>Actinomycetota</taxon>
        <taxon>Actinomycetes</taxon>
        <taxon>Pseudonocardiales</taxon>
        <taxon>Pseudonocardiaceae</taxon>
        <taxon>Pseudonocardia</taxon>
    </lineage>
</organism>
<dbReference type="InterPro" id="IPR011006">
    <property type="entry name" value="CheY-like_superfamily"/>
</dbReference>
<evidence type="ECO:0000256" key="2">
    <source>
        <dbReference type="ARBA" id="ARBA00023125"/>
    </source>
</evidence>
<keyword evidence="2" id="KW-0238">DNA-binding</keyword>
<dbReference type="EMBL" id="JAAXKZ010000051">
    <property type="protein sequence ID" value="NMH92886.1"/>
    <property type="molecule type" value="Genomic_DNA"/>
</dbReference>
<evidence type="ECO:0000313" key="6">
    <source>
        <dbReference type="EMBL" id="NMH92886.1"/>
    </source>
</evidence>
<proteinExistence type="predicted"/>
<evidence type="ECO:0000259" key="5">
    <source>
        <dbReference type="PROSITE" id="PS50110"/>
    </source>
</evidence>
<protein>
    <submittedName>
        <fullName evidence="6">Response regulator transcription factor</fullName>
    </submittedName>
</protein>
<keyword evidence="7" id="KW-1185">Reference proteome</keyword>
<dbReference type="GO" id="GO:0003677">
    <property type="term" value="F:DNA binding"/>
    <property type="evidence" value="ECO:0007669"/>
    <property type="project" value="UniProtKB-KW"/>
</dbReference>
<dbReference type="Pfam" id="PF00072">
    <property type="entry name" value="Response_reg"/>
    <property type="match status" value="1"/>
</dbReference>
<dbReference type="Gene3D" id="3.40.50.2300">
    <property type="match status" value="1"/>
</dbReference>
<keyword evidence="1 3" id="KW-0597">Phosphoprotein</keyword>
<dbReference type="GO" id="GO:0000160">
    <property type="term" value="P:phosphorelay signal transduction system"/>
    <property type="evidence" value="ECO:0007669"/>
    <property type="project" value="InterPro"/>
</dbReference>
<dbReference type="PANTHER" id="PTHR45566">
    <property type="entry name" value="HTH-TYPE TRANSCRIPTIONAL REGULATOR YHJB-RELATED"/>
    <property type="match status" value="1"/>
</dbReference>
<dbReference type="Proteomes" id="UP000586918">
    <property type="component" value="Unassembled WGS sequence"/>
</dbReference>
<dbReference type="SUPFAM" id="SSF46894">
    <property type="entry name" value="C-terminal effector domain of the bipartite response regulators"/>
    <property type="match status" value="1"/>
</dbReference>
<dbReference type="PRINTS" id="PR00038">
    <property type="entry name" value="HTHLUXR"/>
</dbReference>
<name>A0A848DK33_9PSEU</name>
<dbReference type="AlphaFoldDB" id="A0A848DK33"/>
<feature type="domain" description="Response regulatory" evidence="5">
    <location>
        <begin position="5"/>
        <end position="122"/>
    </location>
</feature>
<dbReference type="Pfam" id="PF00196">
    <property type="entry name" value="GerE"/>
    <property type="match status" value="1"/>
</dbReference>
<feature type="modified residue" description="4-aspartylphosphate" evidence="3">
    <location>
        <position position="56"/>
    </location>
</feature>
<evidence type="ECO:0000259" key="4">
    <source>
        <dbReference type="PROSITE" id="PS50043"/>
    </source>
</evidence>
<evidence type="ECO:0000313" key="7">
    <source>
        <dbReference type="Proteomes" id="UP000586918"/>
    </source>
</evidence>
<dbReference type="InterPro" id="IPR058245">
    <property type="entry name" value="NreC/VraR/RcsB-like_REC"/>
</dbReference>
<dbReference type="CDD" id="cd17535">
    <property type="entry name" value="REC_NarL-like"/>
    <property type="match status" value="1"/>
</dbReference>
<evidence type="ECO:0000256" key="3">
    <source>
        <dbReference type="PROSITE-ProRule" id="PRU00169"/>
    </source>
</evidence>
<dbReference type="SUPFAM" id="SSF52172">
    <property type="entry name" value="CheY-like"/>
    <property type="match status" value="1"/>
</dbReference>
<dbReference type="PROSITE" id="PS50110">
    <property type="entry name" value="RESPONSE_REGULATORY"/>
    <property type="match status" value="1"/>
</dbReference>
<feature type="domain" description="HTH luxR-type" evidence="4">
    <location>
        <begin position="135"/>
        <end position="200"/>
    </location>
</feature>
<dbReference type="InterPro" id="IPR051015">
    <property type="entry name" value="EvgA-like"/>
</dbReference>
<dbReference type="PROSITE" id="PS50043">
    <property type="entry name" value="HTH_LUXR_2"/>
    <property type="match status" value="1"/>
</dbReference>
<sequence length="202" mass="21844">MKKLQVLLCDDHRMFREGAKRILDDEIDIQVVGDVSSLDEAAQLAVELTPTVIVLDISLHGGKSGLDGIEILREQCPATKILMASMHQESSFVQAAFARGASGYVTKDAAADDLAAAVRVVSLGGQYVPEFLAEQKAASSHLTARERDVLELLAAGHTNAEISKVLHLSIRTVETYRSQLGRKLNVGSRSDLIRVAKLQGIL</sequence>
<dbReference type="CDD" id="cd06170">
    <property type="entry name" value="LuxR_C_like"/>
    <property type="match status" value="1"/>
</dbReference>
<accession>A0A848DK33</accession>
<dbReference type="GO" id="GO:0006355">
    <property type="term" value="P:regulation of DNA-templated transcription"/>
    <property type="evidence" value="ECO:0007669"/>
    <property type="project" value="InterPro"/>
</dbReference>
<dbReference type="InterPro" id="IPR016032">
    <property type="entry name" value="Sig_transdc_resp-reg_C-effctor"/>
</dbReference>
<dbReference type="RefSeq" id="WP_169413592.1">
    <property type="nucleotide sequence ID" value="NZ_JAAXKZ010000051.1"/>
</dbReference>
<dbReference type="InterPro" id="IPR000792">
    <property type="entry name" value="Tscrpt_reg_LuxR_C"/>
</dbReference>
<dbReference type="SMART" id="SM00448">
    <property type="entry name" value="REC"/>
    <property type="match status" value="1"/>
</dbReference>
<evidence type="ECO:0000256" key="1">
    <source>
        <dbReference type="ARBA" id="ARBA00022553"/>
    </source>
</evidence>
<dbReference type="InterPro" id="IPR001789">
    <property type="entry name" value="Sig_transdc_resp-reg_receiver"/>
</dbReference>
<dbReference type="PANTHER" id="PTHR45566:SF2">
    <property type="entry name" value="NARL SUBFAMILY"/>
    <property type="match status" value="1"/>
</dbReference>
<reference evidence="6 7" key="1">
    <citation type="submission" date="2020-04" db="EMBL/GenBank/DDBJ databases">
        <authorList>
            <person name="Klaysubun C."/>
            <person name="Duangmal K."/>
            <person name="Lipun K."/>
        </authorList>
    </citation>
    <scope>NUCLEOTIDE SEQUENCE [LARGE SCALE GENOMIC DNA]</scope>
    <source>
        <strain evidence="6 7">DSM 45300</strain>
    </source>
</reference>
<gene>
    <name evidence="6" type="ORF">HF519_15170</name>
</gene>
<comment type="caution">
    <text evidence="6">The sequence shown here is derived from an EMBL/GenBank/DDBJ whole genome shotgun (WGS) entry which is preliminary data.</text>
</comment>
<dbReference type="SMART" id="SM00421">
    <property type="entry name" value="HTH_LUXR"/>
    <property type="match status" value="1"/>
</dbReference>